<dbReference type="InterPro" id="IPR029058">
    <property type="entry name" value="AB_hydrolase_fold"/>
</dbReference>
<feature type="domain" description="Carboxylesterase type B" evidence="7">
    <location>
        <begin position="39"/>
        <end position="597"/>
    </location>
</feature>
<dbReference type="PROSITE" id="PS00122">
    <property type="entry name" value="CARBOXYLESTERASE_B_1"/>
    <property type="match status" value="1"/>
</dbReference>
<dbReference type="SUPFAM" id="SSF53474">
    <property type="entry name" value="alpha/beta-Hydrolases"/>
    <property type="match status" value="1"/>
</dbReference>
<evidence type="ECO:0000313" key="8">
    <source>
        <dbReference type="EnsemblMetazoa" id="GPAI021827-PA"/>
    </source>
</evidence>
<reference evidence="8" key="2">
    <citation type="submission" date="2020-05" db="UniProtKB">
        <authorList>
            <consortium name="EnsemblMetazoa"/>
        </authorList>
    </citation>
    <scope>IDENTIFICATION</scope>
    <source>
        <strain evidence="8">IAEA</strain>
    </source>
</reference>
<evidence type="ECO:0000313" key="9">
    <source>
        <dbReference type="Proteomes" id="UP000092445"/>
    </source>
</evidence>
<dbReference type="InterPro" id="IPR019819">
    <property type="entry name" value="Carboxylesterase_B_CS"/>
</dbReference>
<evidence type="ECO:0000256" key="4">
    <source>
        <dbReference type="ARBA" id="ARBA00023157"/>
    </source>
</evidence>
<dbReference type="VEuPathDB" id="VectorBase:GPAI021827"/>
<keyword evidence="2" id="KW-0719">Serine esterase</keyword>
<keyword evidence="5" id="KW-0325">Glycoprotein</keyword>
<name>A0A1A9ZQC6_GLOPL</name>
<evidence type="ECO:0000256" key="1">
    <source>
        <dbReference type="ARBA" id="ARBA00005964"/>
    </source>
</evidence>
<comment type="similarity">
    <text evidence="1 6">Belongs to the type-B carboxylesterase/lipase family.</text>
</comment>
<dbReference type="GO" id="GO:0052689">
    <property type="term" value="F:carboxylic ester hydrolase activity"/>
    <property type="evidence" value="ECO:0007669"/>
    <property type="project" value="UniProtKB-KW"/>
</dbReference>
<evidence type="ECO:0000256" key="2">
    <source>
        <dbReference type="ARBA" id="ARBA00022487"/>
    </source>
</evidence>
<keyword evidence="3 6" id="KW-0378">Hydrolase</keyword>
<dbReference type="AlphaFoldDB" id="A0A1A9ZQC6"/>
<evidence type="ECO:0000256" key="5">
    <source>
        <dbReference type="ARBA" id="ARBA00023180"/>
    </source>
</evidence>
<dbReference type="InterPro" id="IPR019826">
    <property type="entry name" value="Carboxylesterase_B_AS"/>
</dbReference>
<dbReference type="PROSITE" id="PS00941">
    <property type="entry name" value="CARBOXYLESTERASE_B_2"/>
    <property type="match status" value="1"/>
</dbReference>
<organism evidence="8 9">
    <name type="scientific">Glossina pallidipes</name>
    <name type="common">Tsetse fly</name>
    <dbReference type="NCBI Taxonomy" id="7398"/>
    <lineage>
        <taxon>Eukaryota</taxon>
        <taxon>Metazoa</taxon>
        <taxon>Ecdysozoa</taxon>
        <taxon>Arthropoda</taxon>
        <taxon>Hexapoda</taxon>
        <taxon>Insecta</taxon>
        <taxon>Pterygota</taxon>
        <taxon>Neoptera</taxon>
        <taxon>Endopterygota</taxon>
        <taxon>Diptera</taxon>
        <taxon>Brachycera</taxon>
        <taxon>Muscomorpha</taxon>
        <taxon>Hippoboscoidea</taxon>
        <taxon>Glossinidae</taxon>
        <taxon>Glossina</taxon>
    </lineage>
</organism>
<protein>
    <recommendedName>
        <fullName evidence="6">Carboxylic ester hydrolase</fullName>
        <ecNumber evidence="6">3.1.1.-</ecNumber>
    </recommendedName>
</protein>
<proteinExistence type="inferred from homology"/>
<evidence type="ECO:0000256" key="3">
    <source>
        <dbReference type="ARBA" id="ARBA00022801"/>
    </source>
</evidence>
<keyword evidence="4" id="KW-1015">Disulfide bond</keyword>
<dbReference type="Proteomes" id="UP000092445">
    <property type="component" value="Unassembled WGS sequence"/>
</dbReference>
<reference evidence="9" key="1">
    <citation type="submission" date="2014-03" db="EMBL/GenBank/DDBJ databases">
        <authorList>
            <person name="Aksoy S."/>
            <person name="Warren W."/>
            <person name="Wilson R.K."/>
        </authorList>
    </citation>
    <scope>NUCLEOTIDE SEQUENCE [LARGE SCALE GENOMIC DNA]</scope>
    <source>
        <strain evidence="9">IAEA</strain>
    </source>
</reference>
<dbReference type="EnsemblMetazoa" id="GPAI021827-RA">
    <property type="protein sequence ID" value="GPAI021827-PA"/>
    <property type="gene ID" value="GPAI021827"/>
</dbReference>
<accession>A0A1A9ZQC6</accession>
<keyword evidence="9" id="KW-1185">Reference proteome</keyword>
<evidence type="ECO:0000256" key="6">
    <source>
        <dbReference type="RuleBase" id="RU361235"/>
    </source>
</evidence>
<dbReference type="InterPro" id="IPR002018">
    <property type="entry name" value="CarbesteraseB"/>
</dbReference>
<dbReference type="Gene3D" id="3.40.50.1820">
    <property type="entry name" value="alpha/beta hydrolase"/>
    <property type="match status" value="1"/>
</dbReference>
<dbReference type="PANTHER" id="PTHR11559">
    <property type="entry name" value="CARBOXYLESTERASE"/>
    <property type="match status" value="1"/>
</dbReference>
<sequence length="614" mass="70007">MFKEQVQRFLSGSYVVAFIILNLLNEDILTEARTSKNLKVELPHGGILVGRHLSTHKGRHMRAFMGIPYAQPPTGELRFKPPVPYGSWKGEKLVIKDSFKCIQRDPFRRDQEIEGSEDCLYINIYTPEKPNISQPLPVMVWFHGGGWECGSGISSFYGPDFLLDYDIILVSANFRLGALGFLSTETLDCPGNYGLKDQQEILKWIQANIEAFGGNPNSVTIFGESAGGASVTYHMLSPKSQGLFHKGIAQSGTYFNPWAQPAHKGVAAKRANKAAQLLGCSHENNNEWPEIMKCLKQQSAHNLTAIVYDLFEWDTDPMIPFPPVIEPDHAEAFLTVHPRNQLQPHGLALPLMIGATSEEGLLKTAALLNLPEILYEFKTKFEQVLPIVLYYDHLPENYQHEITEKLKNFYLKDGHNYDKHNYQNITDVSVPNNQAEEFVAYLISDGWFLAGIDEYIRLRMSNLLTQPHNVGSTYVYMFEHKGSASFSELFHGGREDYYGACHAEELQYLFPIARELFLSASPTNSDLILRDLMLQLWTNFAWNSNPTPDNFQLDAKWLPSKVYPVYYAKIGNKDSDNSDALLLNYNTNMYKERLDFWHQLKPHVRSQEFHHDEL</sequence>
<dbReference type="EC" id="3.1.1.-" evidence="6"/>
<evidence type="ECO:0000259" key="7">
    <source>
        <dbReference type="Pfam" id="PF00135"/>
    </source>
</evidence>
<dbReference type="InterPro" id="IPR050309">
    <property type="entry name" value="Type-B_Carboxylest/Lipase"/>
</dbReference>
<dbReference type="STRING" id="7398.A0A1A9ZQC6"/>
<dbReference type="Pfam" id="PF00135">
    <property type="entry name" value="COesterase"/>
    <property type="match status" value="1"/>
</dbReference>